<dbReference type="SMART" id="SM00368">
    <property type="entry name" value="LRR_RI"/>
    <property type="match status" value="2"/>
</dbReference>
<comment type="caution">
    <text evidence="1">The sequence shown here is derived from an EMBL/GenBank/DDBJ whole genome shotgun (WGS) entry which is preliminary data.</text>
</comment>
<evidence type="ECO:0000313" key="1">
    <source>
        <dbReference type="EMBL" id="CAK9024669.1"/>
    </source>
</evidence>
<dbReference type="Proteomes" id="UP001642464">
    <property type="component" value="Unassembled WGS sequence"/>
</dbReference>
<accession>A0ABP0KF96</accession>
<dbReference type="Gene3D" id="3.80.10.10">
    <property type="entry name" value="Ribonuclease Inhibitor"/>
    <property type="match status" value="1"/>
</dbReference>
<organism evidence="1 2">
    <name type="scientific">Durusdinium trenchii</name>
    <dbReference type="NCBI Taxonomy" id="1381693"/>
    <lineage>
        <taxon>Eukaryota</taxon>
        <taxon>Sar</taxon>
        <taxon>Alveolata</taxon>
        <taxon>Dinophyceae</taxon>
        <taxon>Suessiales</taxon>
        <taxon>Symbiodiniaceae</taxon>
        <taxon>Durusdinium</taxon>
    </lineage>
</organism>
<dbReference type="EMBL" id="CAXAMM010010968">
    <property type="protein sequence ID" value="CAK9024669.1"/>
    <property type="molecule type" value="Genomic_DNA"/>
</dbReference>
<name>A0ABP0KF96_9DINO</name>
<dbReference type="InterPro" id="IPR032675">
    <property type="entry name" value="LRR_dom_sf"/>
</dbReference>
<protein>
    <submittedName>
        <fullName evidence="1">Na(+)/H(+) antiporter NhaD</fullName>
    </submittedName>
</protein>
<sequence length="988" mass="111617">MASNLAVRVASPSSQLEISVDATTTVAQLLQQLPRSETSWGVRMLSCGVQQLGEGEMLQEVLSSQAQCGEVPLLSLADYSELGPRLSRTEVCRIPRIEYRGITVEQLCILAGFTSEMAPLWCEMFGEKAGDSLKPETFNLYHLCHWVLIPSTAVSCCSLVELMATDANQQRPTWYISLSWITSLCRFVECVRRHASVRKFPRQGAYFELGCANNQHVFGEEDDMLNPRVARFARALGNCHGMLLVLDSEFTPGQRMWSLFELALVVERRDTKTPILLDVGTAMDSHASLLTDGLTTEEQQMSPLRGMRHKACREANFPARLLEKVLMLNISQASCAVITDKERILNAIAFPEWKDDELFNQVPPSDHANYDRVNSAIGSHVALACWYAIERNLSLTRGDAWCDVLTRTLQCDRTRRLVQLSFTGCHHFNDRKLEVLVSHLPPALRILRLDLAFTGISTLDCFGALGALPIASLSLSFTGSPLCCVKGLGCVLPQLQLRELHLCLSKLNFLGDIESLITALPCLRLNDLDLTVNLCPMLTESALLEIQNAANQRSWWRRRRSVNFGSKPRPSAFFGAFSLPRWMICATPPREHFDLQSPAALAALLKCADIRLVRGEFLLELHADGQNFVRRQEAEHMMTMSGRSALVTHEEVHDWSVGREVFWHDEATPEHRRPCQRTRIFSVSHCWESREHPDPFGHQLSILASEVNATDWYFIDYMSLCQYRRTPEQTESFQLAMSNMHVLYAHDFTATLRIEELTPPHVREQNNLRRVTIYHDATATVREVSVAELCANWALYAQRGWCQAEAQWSQTRSLPASWVIPQPRGNELDGRAPMAPETFQELVEADELVFTHRDDLKEVVRLQKDVFLEKAMEASELVLEKLSPREFLVLATALPYYCSLDRLVIKNSEMGLDGARALAEALRTNTVLKSFSLEHTLIAEGGLLELADALKNTTVLQWCAFEGITMGHLERAELVQVEKTNRYLQILY</sequence>
<gene>
    <name evidence="1" type="ORF">SCF082_LOCUS16741</name>
</gene>
<evidence type="ECO:0000313" key="2">
    <source>
        <dbReference type="Proteomes" id="UP001642464"/>
    </source>
</evidence>
<keyword evidence="2" id="KW-1185">Reference proteome</keyword>
<proteinExistence type="predicted"/>
<reference evidence="1 2" key="1">
    <citation type="submission" date="2024-02" db="EMBL/GenBank/DDBJ databases">
        <authorList>
            <person name="Chen Y."/>
            <person name="Shah S."/>
            <person name="Dougan E. K."/>
            <person name="Thang M."/>
            <person name="Chan C."/>
        </authorList>
    </citation>
    <scope>NUCLEOTIDE SEQUENCE [LARGE SCALE GENOMIC DNA]</scope>
</reference>
<dbReference type="SUPFAM" id="SSF52047">
    <property type="entry name" value="RNI-like"/>
    <property type="match status" value="1"/>
</dbReference>